<dbReference type="AlphaFoldDB" id="A0A7R9PX40"/>
<dbReference type="Gene3D" id="3.40.50.1820">
    <property type="entry name" value="alpha/beta hydrolase"/>
    <property type="match status" value="1"/>
</dbReference>
<dbReference type="GO" id="GO:0005886">
    <property type="term" value="C:plasma membrane"/>
    <property type="evidence" value="ECO:0007669"/>
    <property type="project" value="TreeGrafter"/>
</dbReference>
<feature type="signal peptide" evidence="14">
    <location>
        <begin position="1"/>
        <end position="22"/>
    </location>
</feature>
<keyword evidence="8 13" id="KW-1133">Transmembrane helix</keyword>
<dbReference type="EMBL" id="CAJPIZ010002151">
    <property type="protein sequence ID" value="CAG2104624.1"/>
    <property type="molecule type" value="Genomic_DNA"/>
</dbReference>
<dbReference type="InterPro" id="IPR002469">
    <property type="entry name" value="Peptidase_S9B_N"/>
</dbReference>
<accession>A0A7R9PX40</accession>
<evidence type="ECO:0000256" key="14">
    <source>
        <dbReference type="SAM" id="SignalP"/>
    </source>
</evidence>
<evidence type="ECO:0000256" key="11">
    <source>
        <dbReference type="ARBA" id="ARBA00037847"/>
    </source>
</evidence>
<feature type="domain" description="Peptidase S9 prolyl oligopeptidase catalytic" evidence="15">
    <location>
        <begin position="592"/>
        <end position="710"/>
    </location>
</feature>
<comment type="subcellular location">
    <subcellularLocation>
        <location evidence="11">Endomembrane system</location>
        <topology evidence="11">Single-pass membrane protein</topology>
    </subcellularLocation>
    <subcellularLocation>
        <location evidence="1">Membrane</location>
        <topology evidence="1">Single-pass type II membrane protein</topology>
    </subcellularLocation>
</comment>
<feature type="transmembrane region" description="Helical" evidence="13">
    <location>
        <begin position="114"/>
        <end position="137"/>
    </location>
</feature>
<dbReference type="SUPFAM" id="SSF53474">
    <property type="entry name" value="alpha/beta-Hydrolases"/>
    <property type="match status" value="1"/>
</dbReference>
<feature type="domain" description="Dipeptidylpeptidase IV N-terminal" evidence="16">
    <location>
        <begin position="147"/>
        <end position="287"/>
    </location>
</feature>
<dbReference type="InterPro" id="IPR001375">
    <property type="entry name" value="Peptidase_S9_cat"/>
</dbReference>
<dbReference type="PANTHER" id="PTHR11731">
    <property type="entry name" value="PROTEASE FAMILY S9B,C DIPEPTIDYL-PEPTIDASE IV-RELATED"/>
    <property type="match status" value="1"/>
</dbReference>
<evidence type="ECO:0000256" key="1">
    <source>
        <dbReference type="ARBA" id="ARBA00004606"/>
    </source>
</evidence>
<dbReference type="GO" id="GO:0012505">
    <property type="term" value="C:endomembrane system"/>
    <property type="evidence" value="ECO:0007669"/>
    <property type="project" value="UniProtKB-SubCell"/>
</dbReference>
<keyword evidence="3" id="KW-0645">Protease</keyword>
<dbReference type="GO" id="GO:0006508">
    <property type="term" value="P:proteolysis"/>
    <property type="evidence" value="ECO:0007669"/>
    <property type="project" value="UniProtKB-KW"/>
</dbReference>
<protein>
    <recommendedName>
        <fullName evidence="19">Venom dipeptidyl peptidase 4</fullName>
    </recommendedName>
</protein>
<keyword evidence="7" id="KW-0735">Signal-anchor</keyword>
<sequence length="715" mass="81100">MLSAKILVIVAVLAIMTYTVVADPIAEPEPKPNPKPNDRTHDYGAHARGNPSANSRADPMPNLVTTSLTDSPNMNSTYGVNNSKDSVDNTGNGLTTTTTHLCPHHSRKCRLSRYLGVLLLIALLAISMAFVAFAIFYDEIIDTLVPTQQPNDTYITYADWGTIGSQMIFVHKNDIYYKSDANAAPIRLTNTGKDMVIYNGIPDWLYRREIYSNSPKMFWLSPVGTKLVYTTIDDSGVDLMTWPFYSTGKLAQGYHNQYPKIEMVRYPKVGRPNPTIALYYIDLTQLRDYNDSIGKLAVHLKPPKVITDYGYFTATFPSNPGEKHLMSAPLTQSSAAAKTEPVCHTCLINTYNTDKDNTCLVSEATFSKDANHYIHHCLGPNIPRSVIRRTVDDRLLYTIEDNKRLNNKLKDLSVPKTIFMKVPVGRYQIDVQLFVPRYFDSESKQKYPLVFNVYGGPGAESESVSHKYFYNQFGAYLVSNKSVIYAYLDSRGAPNRGQQFMFEIYRRFGTVEVEDTIAVARYFRDKVPYVDSNSIAIWGWSYGGYLTIKVVLANATNILDLLPSGVNPYKRLTLWLICQHYTKVLQDDYSDPVFSCGVAVAPATDWMYTDSVYTERHMGFPTPEDNLQNYRLSSTLDNVKRLNGKHFLLVFGTADVITHNIQAMMLLKAMNEANVKYQTQVYPDQRHGLQQSMAHMYTRMTDFFDQCFNHNIKHK</sequence>
<keyword evidence="4 13" id="KW-0812">Transmembrane</keyword>
<keyword evidence="14" id="KW-0732">Signal</keyword>
<dbReference type="InterPro" id="IPR029058">
    <property type="entry name" value="AB_hydrolase_fold"/>
</dbReference>
<keyword evidence="18" id="KW-1185">Reference proteome</keyword>
<evidence type="ECO:0000256" key="6">
    <source>
        <dbReference type="ARBA" id="ARBA00022825"/>
    </source>
</evidence>
<dbReference type="Proteomes" id="UP000759131">
    <property type="component" value="Unassembled WGS sequence"/>
</dbReference>
<feature type="region of interest" description="Disordered" evidence="12">
    <location>
        <begin position="25"/>
        <end position="62"/>
    </location>
</feature>
<evidence type="ECO:0000256" key="2">
    <source>
        <dbReference type="ARBA" id="ARBA00022438"/>
    </source>
</evidence>
<reference evidence="17" key="1">
    <citation type="submission" date="2020-11" db="EMBL/GenBank/DDBJ databases">
        <authorList>
            <person name="Tran Van P."/>
        </authorList>
    </citation>
    <scope>NUCLEOTIDE SEQUENCE</scope>
</reference>
<evidence type="ECO:0000259" key="15">
    <source>
        <dbReference type="Pfam" id="PF00326"/>
    </source>
</evidence>
<keyword evidence="10" id="KW-0325">Glycoprotein</keyword>
<dbReference type="GO" id="GO:0004177">
    <property type="term" value="F:aminopeptidase activity"/>
    <property type="evidence" value="ECO:0007669"/>
    <property type="project" value="UniProtKB-KW"/>
</dbReference>
<evidence type="ECO:0000256" key="8">
    <source>
        <dbReference type="ARBA" id="ARBA00022989"/>
    </source>
</evidence>
<evidence type="ECO:0000256" key="10">
    <source>
        <dbReference type="ARBA" id="ARBA00023180"/>
    </source>
</evidence>
<evidence type="ECO:0000313" key="17">
    <source>
        <dbReference type="EMBL" id="CAD7624194.1"/>
    </source>
</evidence>
<feature type="compositionally biased region" description="Basic and acidic residues" evidence="12">
    <location>
        <begin position="28"/>
        <end position="45"/>
    </location>
</feature>
<dbReference type="Pfam" id="PF00930">
    <property type="entry name" value="DPPIV_N"/>
    <property type="match status" value="1"/>
</dbReference>
<dbReference type="InterPro" id="IPR050278">
    <property type="entry name" value="Serine_Prot_S9B/DPPIV"/>
</dbReference>
<keyword evidence="5" id="KW-0378">Hydrolase</keyword>
<evidence type="ECO:0000256" key="5">
    <source>
        <dbReference type="ARBA" id="ARBA00022801"/>
    </source>
</evidence>
<gene>
    <name evidence="17" type="ORF">OSB1V03_LOCUS4640</name>
</gene>
<evidence type="ECO:0000256" key="13">
    <source>
        <dbReference type="SAM" id="Phobius"/>
    </source>
</evidence>
<evidence type="ECO:0000313" key="18">
    <source>
        <dbReference type="Proteomes" id="UP000759131"/>
    </source>
</evidence>
<evidence type="ECO:0000256" key="7">
    <source>
        <dbReference type="ARBA" id="ARBA00022968"/>
    </source>
</evidence>
<organism evidence="17">
    <name type="scientific">Medioppia subpectinata</name>
    <dbReference type="NCBI Taxonomy" id="1979941"/>
    <lineage>
        <taxon>Eukaryota</taxon>
        <taxon>Metazoa</taxon>
        <taxon>Ecdysozoa</taxon>
        <taxon>Arthropoda</taxon>
        <taxon>Chelicerata</taxon>
        <taxon>Arachnida</taxon>
        <taxon>Acari</taxon>
        <taxon>Acariformes</taxon>
        <taxon>Sarcoptiformes</taxon>
        <taxon>Oribatida</taxon>
        <taxon>Brachypylina</taxon>
        <taxon>Oppioidea</taxon>
        <taxon>Oppiidae</taxon>
        <taxon>Medioppia</taxon>
    </lineage>
</organism>
<dbReference type="Gene3D" id="2.140.10.30">
    <property type="entry name" value="Dipeptidylpeptidase IV, N-terminal domain"/>
    <property type="match status" value="2"/>
</dbReference>
<evidence type="ECO:0000256" key="9">
    <source>
        <dbReference type="ARBA" id="ARBA00023136"/>
    </source>
</evidence>
<evidence type="ECO:0008006" key="19">
    <source>
        <dbReference type="Google" id="ProtNLM"/>
    </source>
</evidence>
<name>A0A7R9PX40_9ACAR</name>
<evidence type="ECO:0000256" key="12">
    <source>
        <dbReference type="SAM" id="MobiDB-lite"/>
    </source>
</evidence>
<feature type="chain" id="PRO_5036211662" description="Venom dipeptidyl peptidase 4" evidence="14">
    <location>
        <begin position="23"/>
        <end position="715"/>
    </location>
</feature>
<evidence type="ECO:0000259" key="16">
    <source>
        <dbReference type="Pfam" id="PF00930"/>
    </source>
</evidence>
<dbReference type="EMBL" id="OC856726">
    <property type="protein sequence ID" value="CAD7624194.1"/>
    <property type="molecule type" value="Genomic_DNA"/>
</dbReference>
<dbReference type="OrthoDB" id="16520at2759"/>
<keyword evidence="6" id="KW-0720">Serine protease</keyword>
<evidence type="ECO:0000256" key="4">
    <source>
        <dbReference type="ARBA" id="ARBA00022692"/>
    </source>
</evidence>
<keyword evidence="2" id="KW-0031">Aminopeptidase</keyword>
<dbReference type="Pfam" id="PF00326">
    <property type="entry name" value="Peptidase_S9"/>
    <property type="match status" value="2"/>
</dbReference>
<evidence type="ECO:0000256" key="3">
    <source>
        <dbReference type="ARBA" id="ARBA00022670"/>
    </source>
</evidence>
<keyword evidence="9 13" id="KW-0472">Membrane</keyword>
<dbReference type="PANTHER" id="PTHR11731:SF200">
    <property type="entry name" value="DIPEPTIDYL PEPTIDASE 10, ISOFORM B"/>
    <property type="match status" value="1"/>
</dbReference>
<dbReference type="GO" id="GO:0008239">
    <property type="term" value="F:dipeptidyl-peptidase activity"/>
    <property type="evidence" value="ECO:0007669"/>
    <property type="project" value="TreeGrafter"/>
</dbReference>
<proteinExistence type="predicted"/>
<feature type="domain" description="Peptidase S9 prolyl oligopeptidase catalytic" evidence="15">
    <location>
        <begin position="474"/>
        <end position="552"/>
    </location>
</feature>
<dbReference type="GO" id="GO:0008236">
    <property type="term" value="F:serine-type peptidase activity"/>
    <property type="evidence" value="ECO:0007669"/>
    <property type="project" value="UniProtKB-KW"/>
</dbReference>
<dbReference type="SUPFAM" id="SSF82171">
    <property type="entry name" value="DPP6 N-terminal domain-like"/>
    <property type="match status" value="1"/>
</dbReference>